<dbReference type="InterPro" id="IPR036869">
    <property type="entry name" value="J_dom_sf"/>
</dbReference>
<gene>
    <name evidence="4" type="primary">hscB</name>
    <name evidence="6" type="ORF">SAMN05216526_1887</name>
</gene>
<dbReference type="GO" id="GO:1990230">
    <property type="term" value="C:iron-sulfur cluster transfer complex"/>
    <property type="evidence" value="ECO:0007669"/>
    <property type="project" value="TreeGrafter"/>
</dbReference>
<dbReference type="SUPFAM" id="SSF47144">
    <property type="entry name" value="HSC20 (HSCB), C-terminal oligomerisation domain"/>
    <property type="match status" value="1"/>
</dbReference>
<name>A0A1R3WA21_9GAMM</name>
<dbReference type="GO" id="GO:0006457">
    <property type="term" value="P:protein folding"/>
    <property type="evidence" value="ECO:0007669"/>
    <property type="project" value="UniProtKB-UniRule"/>
</dbReference>
<accession>A0A1R3WA21</accession>
<evidence type="ECO:0000256" key="1">
    <source>
        <dbReference type="ARBA" id="ARBA00010476"/>
    </source>
</evidence>
<sequence length="183" mass="21008">MSSQLDFSRSYFALFGLPEQFAVDQAALATAYRQLQSELHPDRFASAADDQRRLAVQGATHVNEAYATLKDEGRRARYLLSLAGVEIDDEKDTTHDMEFLMDQMALREALDELPQAADPVQALEQLEKDIKNRYRGLLDGFVAAWEQQAWDEARERVLQIRFFERLREQLAHQAEVIDDSLMS</sequence>
<dbReference type="SMART" id="SM00271">
    <property type="entry name" value="DnaJ"/>
    <property type="match status" value="1"/>
</dbReference>
<comment type="similarity">
    <text evidence="1 4">Belongs to the HscB family.</text>
</comment>
<dbReference type="NCBIfam" id="TIGR00714">
    <property type="entry name" value="hscB"/>
    <property type="match status" value="1"/>
</dbReference>
<dbReference type="Pfam" id="PF00226">
    <property type="entry name" value="DnaJ"/>
    <property type="match status" value="1"/>
</dbReference>
<dbReference type="GO" id="GO:0001671">
    <property type="term" value="F:ATPase activator activity"/>
    <property type="evidence" value="ECO:0007669"/>
    <property type="project" value="InterPro"/>
</dbReference>
<dbReference type="GO" id="GO:0051087">
    <property type="term" value="F:protein-folding chaperone binding"/>
    <property type="evidence" value="ECO:0007669"/>
    <property type="project" value="InterPro"/>
</dbReference>
<dbReference type="PANTHER" id="PTHR14021">
    <property type="entry name" value="IRON-SULFUR CLUSTER CO-CHAPERONE PROTEIN HSCB"/>
    <property type="match status" value="1"/>
</dbReference>
<dbReference type="Proteomes" id="UP000223759">
    <property type="component" value="Unassembled WGS sequence"/>
</dbReference>
<dbReference type="STRING" id="233100.SAMN05216526_1887"/>
<dbReference type="Gene3D" id="1.20.1280.20">
    <property type="entry name" value="HscB, C-terminal domain"/>
    <property type="match status" value="1"/>
</dbReference>
<dbReference type="EMBL" id="FTPK01000005">
    <property type="protein sequence ID" value="SIT73802.1"/>
    <property type="molecule type" value="Genomic_DNA"/>
</dbReference>
<dbReference type="AlphaFoldDB" id="A0A1R3WA21"/>
<feature type="domain" description="J" evidence="5">
    <location>
        <begin position="10"/>
        <end position="82"/>
    </location>
</feature>
<evidence type="ECO:0000256" key="4">
    <source>
        <dbReference type="HAMAP-Rule" id="MF_00682"/>
    </source>
</evidence>
<dbReference type="GO" id="GO:0044571">
    <property type="term" value="P:[2Fe-2S] cluster assembly"/>
    <property type="evidence" value="ECO:0007669"/>
    <property type="project" value="InterPro"/>
</dbReference>
<proteinExistence type="inferred from homology"/>
<dbReference type="RefSeq" id="WP_076756294.1">
    <property type="nucleotide sequence ID" value="NZ_CP023018.1"/>
</dbReference>
<comment type="subunit">
    <text evidence="4">Interacts with HscA and stimulates its ATPase activity.</text>
</comment>
<evidence type="ECO:0000313" key="7">
    <source>
        <dbReference type="Proteomes" id="UP000223759"/>
    </source>
</evidence>
<evidence type="ECO:0000256" key="2">
    <source>
        <dbReference type="ARBA" id="ARBA00023186"/>
    </source>
</evidence>
<evidence type="ECO:0000313" key="6">
    <source>
        <dbReference type="EMBL" id="SIT73802.1"/>
    </source>
</evidence>
<keyword evidence="2 4" id="KW-0143">Chaperone</keyword>
<dbReference type="HAMAP" id="MF_00682">
    <property type="entry name" value="HscB"/>
    <property type="match status" value="1"/>
</dbReference>
<dbReference type="InterPro" id="IPR001623">
    <property type="entry name" value="DnaJ_domain"/>
</dbReference>
<dbReference type="PANTHER" id="PTHR14021:SF15">
    <property type="entry name" value="IRON-SULFUR CLUSTER CO-CHAPERONE PROTEIN HSCB"/>
    <property type="match status" value="1"/>
</dbReference>
<dbReference type="Gene3D" id="1.10.287.110">
    <property type="entry name" value="DnaJ domain"/>
    <property type="match status" value="1"/>
</dbReference>
<dbReference type="CDD" id="cd06257">
    <property type="entry name" value="DnaJ"/>
    <property type="match status" value="1"/>
</dbReference>
<comment type="function">
    <text evidence="3 4">Co-chaperone involved in the maturation of iron-sulfur cluster-containing proteins. Seems to help targeting proteins to be folded toward HscA.</text>
</comment>
<dbReference type="InterPro" id="IPR009073">
    <property type="entry name" value="HscB_oligo_C"/>
</dbReference>
<dbReference type="PROSITE" id="PS50076">
    <property type="entry name" value="DNAJ_2"/>
    <property type="match status" value="1"/>
</dbReference>
<keyword evidence="7" id="KW-1185">Reference proteome</keyword>
<organism evidence="6 7">
    <name type="scientific">Ectothiorhodosinus mongolicus</name>
    <dbReference type="NCBI Taxonomy" id="233100"/>
    <lineage>
        <taxon>Bacteria</taxon>
        <taxon>Pseudomonadati</taxon>
        <taxon>Pseudomonadota</taxon>
        <taxon>Gammaproteobacteria</taxon>
        <taxon>Chromatiales</taxon>
        <taxon>Ectothiorhodospiraceae</taxon>
        <taxon>Ectothiorhodosinus</taxon>
    </lineage>
</organism>
<dbReference type="InterPro" id="IPR004640">
    <property type="entry name" value="HscB"/>
</dbReference>
<dbReference type="InterPro" id="IPR036386">
    <property type="entry name" value="HscB_C_sf"/>
</dbReference>
<reference evidence="6 7" key="1">
    <citation type="submission" date="2017-01" db="EMBL/GenBank/DDBJ databases">
        <authorList>
            <person name="Mah S.A."/>
            <person name="Swanson W.J."/>
            <person name="Moy G.W."/>
            <person name="Vacquier V.D."/>
        </authorList>
    </citation>
    <scope>NUCLEOTIDE SEQUENCE [LARGE SCALE GENOMIC DNA]</scope>
    <source>
        <strain evidence="6 7">M9</strain>
    </source>
</reference>
<evidence type="ECO:0000256" key="3">
    <source>
        <dbReference type="ARBA" id="ARBA00025596"/>
    </source>
</evidence>
<evidence type="ECO:0000259" key="5">
    <source>
        <dbReference type="PROSITE" id="PS50076"/>
    </source>
</evidence>
<dbReference type="OrthoDB" id="287587at2"/>
<dbReference type="SUPFAM" id="SSF46565">
    <property type="entry name" value="Chaperone J-domain"/>
    <property type="match status" value="1"/>
</dbReference>
<dbReference type="GO" id="GO:0051259">
    <property type="term" value="P:protein complex oligomerization"/>
    <property type="evidence" value="ECO:0007669"/>
    <property type="project" value="InterPro"/>
</dbReference>
<protein>
    <recommendedName>
        <fullName evidence="4">Co-chaperone protein HscB homolog</fullName>
    </recommendedName>
</protein>
<dbReference type="Pfam" id="PF07743">
    <property type="entry name" value="HSCB_C"/>
    <property type="match status" value="1"/>
</dbReference>